<proteinExistence type="predicted"/>
<evidence type="ECO:0000313" key="1">
    <source>
        <dbReference type="EMBL" id="KAB1441083.1"/>
    </source>
</evidence>
<sequence length="371" mass="41340">MTYCLKHHFDPDFDHTHLAPRHLDNGSVDHYELDYVQNVTSGQLLAEIVPLDDSLRESMDSRFVLEKPQFPAGRGTGFRESEPNRLYAARDGFVLYEDGLICVRKTLNVRGDVDFNTGNIDFVSDLNVFGTVGTGFSISARTIDIAGHVQGAHVSARDKLLCRSGVKGEGKALLESGKDMQLAFCEYATLNAGGNILVKNSLMHSRVFAGKKLAVGGRIVGCDVCAHDYVYVGEQLGGGMGADLNVTLGYKPRFLFRSMLLDEEIAKVWDRMHHAEAQVAKGGFHAKEHEPVLMEAREKLQDLRKRKAKLWEAISRTENLENCKILVPGVVKPGVEISIGNAYFKVDDYYEDVVFYYEDREVRVASSQAMK</sequence>
<dbReference type="InterPro" id="IPR046865">
    <property type="entry name" value="FapA_b_solenoid"/>
</dbReference>
<dbReference type="Pfam" id="PF03961">
    <property type="entry name" value="FapA"/>
    <property type="match status" value="1"/>
</dbReference>
<name>A0A6N6MZM1_9BACT</name>
<accession>A0A6N6MZM1</accession>
<dbReference type="OrthoDB" id="5446236at2"/>
<evidence type="ECO:0000313" key="2">
    <source>
        <dbReference type="Proteomes" id="UP000438699"/>
    </source>
</evidence>
<dbReference type="RefSeq" id="WP_151151338.1">
    <property type="nucleotide sequence ID" value="NZ_WAIE01000005.1"/>
</dbReference>
<dbReference type="AlphaFoldDB" id="A0A6N6MZM1"/>
<dbReference type="InterPro" id="IPR005646">
    <property type="entry name" value="FapA"/>
</dbReference>
<protein>
    <submittedName>
        <fullName evidence="1">DUF342 domain-containing protein</fullName>
    </submittedName>
</protein>
<organism evidence="1 2">
    <name type="scientific">Pseudodesulfovibrio senegalensis</name>
    <dbReference type="NCBI Taxonomy" id="1721087"/>
    <lineage>
        <taxon>Bacteria</taxon>
        <taxon>Pseudomonadati</taxon>
        <taxon>Thermodesulfobacteriota</taxon>
        <taxon>Desulfovibrionia</taxon>
        <taxon>Desulfovibrionales</taxon>
        <taxon>Desulfovibrionaceae</taxon>
    </lineage>
</organism>
<dbReference type="PANTHER" id="PTHR38032:SF1">
    <property type="entry name" value="RNA-BINDING PROTEIN KHPB N-TERMINAL DOMAIN-CONTAINING PROTEIN"/>
    <property type="match status" value="1"/>
</dbReference>
<comment type="caution">
    <text evidence="1">The sequence shown here is derived from an EMBL/GenBank/DDBJ whole genome shotgun (WGS) entry which is preliminary data.</text>
</comment>
<keyword evidence="2" id="KW-1185">Reference proteome</keyword>
<dbReference type="Proteomes" id="UP000438699">
    <property type="component" value="Unassembled WGS sequence"/>
</dbReference>
<dbReference type="EMBL" id="WAIE01000005">
    <property type="protein sequence ID" value="KAB1441083.1"/>
    <property type="molecule type" value="Genomic_DNA"/>
</dbReference>
<dbReference type="PANTHER" id="PTHR38032">
    <property type="entry name" value="POLYMERASE-RELATED"/>
    <property type="match status" value="1"/>
</dbReference>
<reference evidence="1 2" key="1">
    <citation type="journal article" date="2017" name="Int. J. Syst. Evol. Microbiol.">
        <title>Desulfovibrio senegalensis sp. nov., a mesophilic sulfate reducer isolated from marine sediment.</title>
        <authorList>
            <person name="Thioye A."/>
            <person name="Gam Z.B.A."/>
            <person name="Mbengue M."/>
            <person name="Cayol J.L."/>
            <person name="Joseph-Bartoli M."/>
            <person name="Toure-Kane C."/>
            <person name="Labat M."/>
        </authorList>
    </citation>
    <scope>NUCLEOTIDE SEQUENCE [LARGE SCALE GENOMIC DNA]</scope>
    <source>
        <strain evidence="1 2">DSM 101509</strain>
    </source>
</reference>
<gene>
    <name evidence="1" type="ORF">F8A88_11650</name>
</gene>